<dbReference type="InterPro" id="IPR002347">
    <property type="entry name" value="SDR_fam"/>
</dbReference>
<dbReference type="GO" id="GO:0016491">
    <property type="term" value="F:oxidoreductase activity"/>
    <property type="evidence" value="ECO:0007669"/>
    <property type="project" value="UniProtKB-KW"/>
</dbReference>
<evidence type="ECO:0000313" key="4">
    <source>
        <dbReference type="EMBL" id="KAH8099250.1"/>
    </source>
</evidence>
<keyword evidence="5" id="KW-1185">Reference proteome</keyword>
<evidence type="ECO:0000256" key="3">
    <source>
        <dbReference type="RuleBase" id="RU000363"/>
    </source>
</evidence>
<dbReference type="CDD" id="cd05374">
    <property type="entry name" value="17beta-HSD-like_SDR_c"/>
    <property type="match status" value="1"/>
</dbReference>
<comment type="similarity">
    <text evidence="1 3">Belongs to the short-chain dehydrogenases/reductases (SDR) family.</text>
</comment>
<comment type="caution">
    <text evidence="4">The sequence shown here is derived from an EMBL/GenBank/DDBJ whole genome shotgun (WGS) entry which is preliminary data.</text>
</comment>
<dbReference type="Gene3D" id="3.40.50.720">
    <property type="entry name" value="NAD(P)-binding Rossmann-like Domain"/>
    <property type="match status" value="1"/>
</dbReference>
<name>A0A8K0UL78_9AGAR</name>
<organism evidence="4 5">
    <name type="scientific">Cristinia sonorae</name>
    <dbReference type="NCBI Taxonomy" id="1940300"/>
    <lineage>
        <taxon>Eukaryota</taxon>
        <taxon>Fungi</taxon>
        <taxon>Dikarya</taxon>
        <taxon>Basidiomycota</taxon>
        <taxon>Agaricomycotina</taxon>
        <taxon>Agaricomycetes</taxon>
        <taxon>Agaricomycetidae</taxon>
        <taxon>Agaricales</taxon>
        <taxon>Pleurotineae</taxon>
        <taxon>Stephanosporaceae</taxon>
        <taxon>Cristinia</taxon>
    </lineage>
</organism>
<accession>A0A8K0UL78</accession>
<dbReference type="PANTHER" id="PTHR44169:SF6">
    <property type="entry name" value="NADPH-DEPENDENT 1-ACYLDIHYDROXYACETONE PHOSPHATE REDUCTASE"/>
    <property type="match status" value="1"/>
</dbReference>
<reference evidence="4" key="1">
    <citation type="journal article" date="2021" name="New Phytol.">
        <title>Evolutionary innovations through gain and loss of genes in the ectomycorrhizal Boletales.</title>
        <authorList>
            <person name="Wu G."/>
            <person name="Miyauchi S."/>
            <person name="Morin E."/>
            <person name="Kuo A."/>
            <person name="Drula E."/>
            <person name="Varga T."/>
            <person name="Kohler A."/>
            <person name="Feng B."/>
            <person name="Cao Y."/>
            <person name="Lipzen A."/>
            <person name="Daum C."/>
            <person name="Hundley H."/>
            <person name="Pangilinan J."/>
            <person name="Johnson J."/>
            <person name="Barry K."/>
            <person name="LaButti K."/>
            <person name="Ng V."/>
            <person name="Ahrendt S."/>
            <person name="Min B."/>
            <person name="Choi I.G."/>
            <person name="Park H."/>
            <person name="Plett J.M."/>
            <person name="Magnuson J."/>
            <person name="Spatafora J.W."/>
            <person name="Nagy L.G."/>
            <person name="Henrissat B."/>
            <person name="Grigoriev I.V."/>
            <person name="Yang Z.L."/>
            <person name="Xu J."/>
            <person name="Martin F.M."/>
        </authorList>
    </citation>
    <scope>NUCLEOTIDE SEQUENCE</scope>
    <source>
        <strain evidence="4">KKN 215</strain>
    </source>
</reference>
<protein>
    <submittedName>
        <fullName evidence="4">Oxidoreductase</fullName>
    </submittedName>
</protein>
<sequence>MSVAPKVVLITGCSQGGIGFSLCQEYAWKGCKVYATARKYDSMEGLEHPNIKRMILDVTDAHQIEDVVSTVITTEGRVDILVNNAGATLPGPLLDVTLEQARRAFETNTLSTLAVCKTVIPHMARRSRGLVINVSSVMGEIPTPWMGLYAATKAALHSITQSLWMECKAFNVEVMLVVPGQVKSNIAVNAHKEYQMPDNSLYHKYMKNIMHRIAYSQLSGSIPADECAREIVTASLSPEPPRYITLGGASTIFRILTWLPRTWVLGYFWRRFTAGVQADR</sequence>
<keyword evidence="2" id="KW-0560">Oxidoreductase</keyword>
<dbReference type="Proteomes" id="UP000813824">
    <property type="component" value="Unassembled WGS sequence"/>
</dbReference>
<dbReference type="Pfam" id="PF00106">
    <property type="entry name" value="adh_short"/>
    <property type="match status" value="1"/>
</dbReference>
<dbReference type="EMBL" id="JAEVFJ010000020">
    <property type="protein sequence ID" value="KAH8099250.1"/>
    <property type="molecule type" value="Genomic_DNA"/>
</dbReference>
<evidence type="ECO:0000256" key="1">
    <source>
        <dbReference type="ARBA" id="ARBA00006484"/>
    </source>
</evidence>
<dbReference type="PRINTS" id="PR00081">
    <property type="entry name" value="GDHRDH"/>
</dbReference>
<dbReference type="SUPFAM" id="SSF51735">
    <property type="entry name" value="NAD(P)-binding Rossmann-fold domains"/>
    <property type="match status" value="1"/>
</dbReference>
<dbReference type="PANTHER" id="PTHR44169">
    <property type="entry name" value="NADPH-DEPENDENT 1-ACYLDIHYDROXYACETONE PHOSPHATE REDUCTASE"/>
    <property type="match status" value="1"/>
</dbReference>
<dbReference type="FunFam" id="3.40.50.720:FF:000261">
    <property type="entry name" value="NADPH-dependent 1-acyldihydroxyacetone phosphate reductase"/>
    <property type="match status" value="1"/>
</dbReference>
<dbReference type="InterPro" id="IPR036291">
    <property type="entry name" value="NAD(P)-bd_dom_sf"/>
</dbReference>
<gene>
    <name evidence="4" type="ORF">BXZ70DRAFT_895114</name>
</gene>
<dbReference type="AlphaFoldDB" id="A0A8K0UL78"/>
<proteinExistence type="inferred from homology"/>
<evidence type="ECO:0000313" key="5">
    <source>
        <dbReference type="Proteomes" id="UP000813824"/>
    </source>
</evidence>
<evidence type="ECO:0000256" key="2">
    <source>
        <dbReference type="ARBA" id="ARBA00023002"/>
    </source>
</evidence>
<dbReference type="OrthoDB" id="2102561at2759"/>
<dbReference type="PRINTS" id="PR00080">
    <property type="entry name" value="SDRFAMILY"/>
</dbReference>
<dbReference type="GO" id="GO:0005783">
    <property type="term" value="C:endoplasmic reticulum"/>
    <property type="evidence" value="ECO:0007669"/>
    <property type="project" value="TreeGrafter"/>
</dbReference>